<dbReference type="EMBL" id="BNAT01000053">
    <property type="protein sequence ID" value="GHE61829.1"/>
    <property type="molecule type" value="Genomic_DNA"/>
</dbReference>
<evidence type="ECO:0000313" key="2">
    <source>
        <dbReference type="EMBL" id="GHE61829.1"/>
    </source>
</evidence>
<dbReference type="AlphaFoldDB" id="A0A918ZMZ9"/>
<feature type="region of interest" description="Disordered" evidence="1">
    <location>
        <begin position="48"/>
        <end position="69"/>
    </location>
</feature>
<name>A0A918ZMZ9_9ACTN</name>
<protein>
    <submittedName>
        <fullName evidence="2">Uncharacterized protein</fullName>
    </submittedName>
</protein>
<accession>A0A918ZMZ9</accession>
<feature type="compositionally biased region" description="Polar residues" evidence="1">
    <location>
        <begin position="1"/>
        <end position="21"/>
    </location>
</feature>
<dbReference type="RefSeq" id="WP_229914406.1">
    <property type="nucleotide sequence ID" value="NZ_BNAT01000053.1"/>
</dbReference>
<keyword evidence="3" id="KW-1185">Reference proteome</keyword>
<gene>
    <name evidence="2" type="ORF">GCM10017771_85120</name>
</gene>
<reference evidence="2" key="2">
    <citation type="submission" date="2020-09" db="EMBL/GenBank/DDBJ databases">
        <authorList>
            <person name="Sun Q."/>
            <person name="Zhou Y."/>
        </authorList>
    </citation>
    <scope>NUCLEOTIDE SEQUENCE</scope>
    <source>
        <strain evidence="2">CGMCC 4.7403</strain>
    </source>
</reference>
<reference evidence="2" key="1">
    <citation type="journal article" date="2014" name="Int. J. Syst. Evol. Microbiol.">
        <title>Complete genome sequence of Corynebacterium casei LMG S-19264T (=DSM 44701T), isolated from a smear-ripened cheese.</title>
        <authorList>
            <consortium name="US DOE Joint Genome Institute (JGI-PGF)"/>
            <person name="Walter F."/>
            <person name="Albersmeier A."/>
            <person name="Kalinowski J."/>
            <person name="Ruckert C."/>
        </authorList>
    </citation>
    <scope>NUCLEOTIDE SEQUENCE</scope>
    <source>
        <strain evidence="2">CGMCC 4.7403</strain>
    </source>
</reference>
<dbReference type="Proteomes" id="UP000603227">
    <property type="component" value="Unassembled WGS sequence"/>
</dbReference>
<feature type="region of interest" description="Disordered" evidence="1">
    <location>
        <begin position="1"/>
        <end position="22"/>
    </location>
</feature>
<evidence type="ECO:0000313" key="3">
    <source>
        <dbReference type="Proteomes" id="UP000603227"/>
    </source>
</evidence>
<evidence type="ECO:0000256" key="1">
    <source>
        <dbReference type="SAM" id="MobiDB-lite"/>
    </source>
</evidence>
<proteinExistence type="predicted"/>
<comment type="caution">
    <text evidence="2">The sequence shown here is derived from an EMBL/GenBank/DDBJ whole genome shotgun (WGS) entry which is preliminary data.</text>
</comment>
<sequence length="88" mass="8967">MKASETTPTDISATDISSAGISPTGFFPTGGILVLADVLSGRLAASPAVASADRTAGPPDVVAPSRSERRPLPRCRFVVDDMVQGLGL</sequence>
<organism evidence="2 3">
    <name type="scientific">Streptomyces capitiformicae</name>
    <dbReference type="NCBI Taxonomy" id="2014920"/>
    <lineage>
        <taxon>Bacteria</taxon>
        <taxon>Bacillati</taxon>
        <taxon>Actinomycetota</taxon>
        <taxon>Actinomycetes</taxon>
        <taxon>Kitasatosporales</taxon>
        <taxon>Streptomycetaceae</taxon>
        <taxon>Streptomyces</taxon>
    </lineage>
</organism>